<evidence type="ECO:0000313" key="4">
    <source>
        <dbReference type="Proteomes" id="UP001148312"/>
    </source>
</evidence>
<dbReference type="GeneID" id="81628960"/>
<feature type="signal peptide" evidence="2">
    <location>
        <begin position="1"/>
        <end position="30"/>
    </location>
</feature>
<gene>
    <name evidence="3" type="ORF">N7539_009115</name>
</gene>
<dbReference type="EMBL" id="JAPWDQ010000015">
    <property type="protein sequence ID" value="KAJ5469497.1"/>
    <property type="molecule type" value="Genomic_DNA"/>
</dbReference>
<keyword evidence="2" id="KW-0732">Signal</keyword>
<organism evidence="3 4">
    <name type="scientific">Penicillium diatomitis</name>
    <dbReference type="NCBI Taxonomy" id="2819901"/>
    <lineage>
        <taxon>Eukaryota</taxon>
        <taxon>Fungi</taxon>
        <taxon>Dikarya</taxon>
        <taxon>Ascomycota</taxon>
        <taxon>Pezizomycotina</taxon>
        <taxon>Eurotiomycetes</taxon>
        <taxon>Eurotiomycetidae</taxon>
        <taxon>Eurotiales</taxon>
        <taxon>Aspergillaceae</taxon>
        <taxon>Penicillium</taxon>
    </lineage>
</organism>
<dbReference type="Proteomes" id="UP001148312">
    <property type="component" value="Unassembled WGS sequence"/>
</dbReference>
<sequence>MAMAMAMHRPRPVILGIFCFLLAGLLSGTADWHSGSSALDKPIDGLEQSRPSNKDQQMTQNEQPIYTESALVTGPDVRDPRGND</sequence>
<name>A0A9W9WLA7_9EURO</name>
<evidence type="ECO:0000313" key="3">
    <source>
        <dbReference type="EMBL" id="KAJ5469497.1"/>
    </source>
</evidence>
<protein>
    <submittedName>
        <fullName evidence="3">Uncharacterized protein</fullName>
    </submittedName>
</protein>
<feature type="compositionally biased region" description="Polar residues" evidence="1">
    <location>
        <begin position="49"/>
        <end position="66"/>
    </location>
</feature>
<feature type="chain" id="PRO_5040836772" evidence="2">
    <location>
        <begin position="31"/>
        <end position="84"/>
    </location>
</feature>
<reference evidence="3" key="2">
    <citation type="journal article" date="2023" name="IMA Fungus">
        <title>Comparative genomic study of the Penicillium genus elucidates a diverse pangenome and 15 lateral gene transfer events.</title>
        <authorList>
            <person name="Petersen C."/>
            <person name="Sorensen T."/>
            <person name="Nielsen M.R."/>
            <person name="Sondergaard T.E."/>
            <person name="Sorensen J.L."/>
            <person name="Fitzpatrick D.A."/>
            <person name="Frisvad J.C."/>
            <person name="Nielsen K.L."/>
        </authorList>
    </citation>
    <scope>NUCLEOTIDE SEQUENCE</scope>
    <source>
        <strain evidence="3">IBT 30728</strain>
    </source>
</reference>
<feature type="region of interest" description="Disordered" evidence="1">
    <location>
        <begin position="36"/>
        <end position="84"/>
    </location>
</feature>
<accession>A0A9W9WLA7</accession>
<evidence type="ECO:0000256" key="1">
    <source>
        <dbReference type="SAM" id="MobiDB-lite"/>
    </source>
</evidence>
<dbReference type="RefSeq" id="XP_056786087.1">
    <property type="nucleotide sequence ID" value="XM_056938710.1"/>
</dbReference>
<comment type="caution">
    <text evidence="3">The sequence shown here is derived from an EMBL/GenBank/DDBJ whole genome shotgun (WGS) entry which is preliminary data.</text>
</comment>
<keyword evidence="4" id="KW-1185">Reference proteome</keyword>
<reference evidence="3" key="1">
    <citation type="submission" date="2022-12" db="EMBL/GenBank/DDBJ databases">
        <authorList>
            <person name="Petersen C."/>
        </authorList>
    </citation>
    <scope>NUCLEOTIDE SEQUENCE</scope>
    <source>
        <strain evidence="3">IBT 30728</strain>
    </source>
</reference>
<proteinExistence type="predicted"/>
<evidence type="ECO:0000256" key="2">
    <source>
        <dbReference type="SAM" id="SignalP"/>
    </source>
</evidence>
<dbReference type="AlphaFoldDB" id="A0A9W9WLA7"/>